<dbReference type="Proteomes" id="UP001180020">
    <property type="component" value="Unassembled WGS sequence"/>
</dbReference>
<evidence type="ECO:0000313" key="1">
    <source>
        <dbReference type="EMBL" id="KAK1297379.1"/>
    </source>
</evidence>
<evidence type="ECO:0000313" key="2">
    <source>
        <dbReference type="Proteomes" id="UP001180020"/>
    </source>
</evidence>
<name>A0AAV9D986_ACOCL</name>
<protein>
    <submittedName>
        <fullName evidence="1">Uncharacterized protein</fullName>
    </submittedName>
</protein>
<dbReference type="EMBL" id="JAUJYO010000015">
    <property type="protein sequence ID" value="KAK1297379.1"/>
    <property type="molecule type" value="Genomic_DNA"/>
</dbReference>
<sequence length="69" mass="7884">MKMINDFRYIFRFKKGSWRRSLTGAHMVGAFEIFGYWGMNPLIPFLVVGGLCHLVHKVALNASKETPPT</sequence>
<dbReference type="AlphaFoldDB" id="A0AAV9D986"/>
<comment type="caution">
    <text evidence="1">The sequence shown here is derived from an EMBL/GenBank/DDBJ whole genome shotgun (WGS) entry which is preliminary data.</text>
</comment>
<proteinExistence type="predicted"/>
<gene>
    <name evidence="1" type="ORF">QJS10_CPB15g01880</name>
</gene>
<reference evidence="1" key="2">
    <citation type="submission" date="2023-06" db="EMBL/GenBank/DDBJ databases">
        <authorList>
            <person name="Ma L."/>
            <person name="Liu K.-W."/>
            <person name="Li Z."/>
            <person name="Hsiao Y.-Y."/>
            <person name="Qi Y."/>
            <person name="Fu T."/>
            <person name="Tang G."/>
            <person name="Zhang D."/>
            <person name="Sun W.-H."/>
            <person name="Liu D.-K."/>
            <person name="Li Y."/>
            <person name="Chen G.-Z."/>
            <person name="Liu X.-D."/>
            <person name="Liao X.-Y."/>
            <person name="Jiang Y.-T."/>
            <person name="Yu X."/>
            <person name="Hao Y."/>
            <person name="Huang J."/>
            <person name="Zhao X.-W."/>
            <person name="Ke S."/>
            <person name="Chen Y.-Y."/>
            <person name="Wu W.-L."/>
            <person name="Hsu J.-L."/>
            <person name="Lin Y.-F."/>
            <person name="Huang M.-D."/>
            <person name="Li C.-Y."/>
            <person name="Huang L."/>
            <person name="Wang Z.-W."/>
            <person name="Zhao X."/>
            <person name="Zhong W.-Y."/>
            <person name="Peng D.-H."/>
            <person name="Ahmad S."/>
            <person name="Lan S."/>
            <person name="Zhang J.-S."/>
            <person name="Tsai W.-C."/>
            <person name="Van De Peer Y."/>
            <person name="Liu Z.-J."/>
        </authorList>
    </citation>
    <scope>NUCLEOTIDE SEQUENCE</scope>
    <source>
        <strain evidence="1">CP</strain>
        <tissue evidence="1">Leaves</tissue>
    </source>
</reference>
<accession>A0AAV9D986</accession>
<reference evidence="1" key="1">
    <citation type="journal article" date="2023" name="Nat. Commun.">
        <title>Diploid and tetraploid genomes of Acorus and the evolution of monocots.</title>
        <authorList>
            <person name="Ma L."/>
            <person name="Liu K.W."/>
            <person name="Li Z."/>
            <person name="Hsiao Y.Y."/>
            <person name="Qi Y."/>
            <person name="Fu T."/>
            <person name="Tang G.D."/>
            <person name="Zhang D."/>
            <person name="Sun W.H."/>
            <person name="Liu D.K."/>
            <person name="Li Y."/>
            <person name="Chen G.Z."/>
            <person name="Liu X.D."/>
            <person name="Liao X.Y."/>
            <person name="Jiang Y.T."/>
            <person name="Yu X."/>
            <person name="Hao Y."/>
            <person name="Huang J."/>
            <person name="Zhao X.W."/>
            <person name="Ke S."/>
            <person name="Chen Y.Y."/>
            <person name="Wu W.L."/>
            <person name="Hsu J.L."/>
            <person name="Lin Y.F."/>
            <person name="Huang M.D."/>
            <person name="Li C.Y."/>
            <person name="Huang L."/>
            <person name="Wang Z.W."/>
            <person name="Zhao X."/>
            <person name="Zhong W.Y."/>
            <person name="Peng D.H."/>
            <person name="Ahmad S."/>
            <person name="Lan S."/>
            <person name="Zhang J.S."/>
            <person name="Tsai W.C."/>
            <person name="Van de Peer Y."/>
            <person name="Liu Z.J."/>
        </authorList>
    </citation>
    <scope>NUCLEOTIDE SEQUENCE</scope>
    <source>
        <strain evidence="1">CP</strain>
    </source>
</reference>
<organism evidence="1 2">
    <name type="scientific">Acorus calamus</name>
    <name type="common">Sweet flag</name>
    <dbReference type="NCBI Taxonomy" id="4465"/>
    <lineage>
        <taxon>Eukaryota</taxon>
        <taxon>Viridiplantae</taxon>
        <taxon>Streptophyta</taxon>
        <taxon>Embryophyta</taxon>
        <taxon>Tracheophyta</taxon>
        <taxon>Spermatophyta</taxon>
        <taxon>Magnoliopsida</taxon>
        <taxon>Liliopsida</taxon>
        <taxon>Acoraceae</taxon>
        <taxon>Acorus</taxon>
    </lineage>
</organism>
<keyword evidence="2" id="KW-1185">Reference proteome</keyword>